<dbReference type="OMA" id="YKHEQDA"/>
<sequence>MTSISRGDVACTPLERIQKEVLRVRAERLHLERESKMLQMALEELREEDAATDASEKDILCEIDSAEQELIRCFIRYALQESSGHPLQRDSASPLEVHGDSRSSETADVSTAMGEQLCKLLHEYKGTQDAWTHGVEEDLSALREEIRQAHRERRARSSDVAGAEARSNLSVAAMASEVDLVLEVAAEVNQEIDATLLEYGAALFLC</sequence>
<organism evidence="3 4">
    <name type="scientific">Leptomonas seymouri</name>
    <dbReference type="NCBI Taxonomy" id="5684"/>
    <lineage>
        <taxon>Eukaryota</taxon>
        <taxon>Discoba</taxon>
        <taxon>Euglenozoa</taxon>
        <taxon>Kinetoplastea</taxon>
        <taxon>Metakinetoplastina</taxon>
        <taxon>Trypanosomatida</taxon>
        <taxon>Trypanosomatidae</taxon>
        <taxon>Leishmaniinae</taxon>
        <taxon>Leptomonas</taxon>
    </lineage>
</organism>
<comment type="caution">
    <text evidence="3">The sequence shown here is derived from an EMBL/GenBank/DDBJ whole genome shotgun (WGS) entry which is preliminary data.</text>
</comment>
<evidence type="ECO:0000313" key="4">
    <source>
        <dbReference type="Proteomes" id="UP000038009"/>
    </source>
</evidence>
<keyword evidence="4" id="KW-1185">Reference proteome</keyword>
<dbReference type="Proteomes" id="UP000038009">
    <property type="component" value="Unassembled WGS sequence"/>
</dbReference>
<dbReference type="OrthoDB" id="266859at2759"/>
<proteinExistence type="predicted"/>
<name>A0A0N1HVP8_LEPSE</name>
<feature type="region of interest" description="Disordered" evidence="2">
    <location>
        <begin position="85"/>
        <end position="109"/>
    </location>
</feature>
<keyword evidence="1" id="KW-0175">Coiled coil</keyword>
<gene>
    <name evidence="3" type="ORF">ABL78_5062</name>
</gene>
<evidence type="ECO:0000256" key="1">
    <source>
        <dbReference type="SAM" id="Coils"/>
    </source>
</evidence>
<evidence type="ECO:0000313" key="3">
    <source>
        <dbReference type="EMBL" id="KPI85881.1"/>
    </source>
</evidence>
<dbReference type="VEuPathDB" id="TriTrypDB:Lsey_0160_0150"/>
<accession>A0A0N1HVP8</accession>
<feature type="coiled-coil region" evidence="1">
    <location>
        <begin position="14"/>
        <end position="51"/>
    </location>
</feature>
<dbReference type="AlphaFoldDB" id="A0A0N1HVP8"/>
<evidence type="ECO:0000256" key="2">
    <source>
        <dbReference type="SAM" id="MobiDB-lite"/>
    </source>
</evidence>
<protein>
    <submittedName>
        <fullName evidence="3">Uncharacterized protein</fullName>
    </submittedName>
</protein>
<dbReference type="EMBL" id="LJSK01000160">
    <property type="protein sequence ID" value="KPI85881.1"/>
    <property type="molecule type" value="Genomic_DNA"/>
</dbReference>
<reference evidence="3 4" key="1">
    <citation type="journal article" date="2015" name="PLoS Pathog.">
        <title>Leptomonas seymouri: Adaptations to the Dixenous Life Cycle Analyzed by Genome Sequencing, Transcriptome Profiling and Co-infection with Leishmania donovani.</title>
        <authorList>
            <person name="Kraeva N."/>
            <person name="Butenko A."/>
            <person name="Hlavacova J."/>
            <person name="Kostygov A."/>
            <person name="Myskova J."/>
            <person name="Grybchuk D."/>
            <person name="Lestinova T."/>
            <person name="Votypka J."/>
            <person name="Volf P."/>
            <person name="Opperdoes F."/>
            <person name="Flegontov P."/>
            <person name="Lukes J."/>
            <person name="Yurchenko V."/>
        </authorList>
    </citation>
    <scope>NUCLEOTIDE SEQUENCE [LARGE SCALE GENOMIC DNA]</scope>
    <source>
        <strain evidence="3 4">ATCC 30220</strain>
    </source>
</reference>